<dbReference type="GeneID" id="45120824"/>
<evidence type="ECO:0000256" key="4">
    <source>
        <dbReference type="ARBA" id="ARBA00023136"/>
    </source>
</evidence>
<sequence length="682" mass="74507">MSTTLNENLLLAIPLAPLAGSLIAGLFGNAVGRKGAHRVTILGVAVSFILSAMVFFQVLGGASYNATVYEWMNVGSLKLEVGFLVDTLTAMMMVVVTFVSLMVHIYTIGYMSEEDGYQRFFSYISLFTFSMLMLVMSNNFLQLFFGWEAVGLVSYLLIGFYFTRESAIYANMKAFLVNRVGDFGFLLGIGLILAYAGSMNYGEVFAKRAELAALNFPGTQWGLLTVACICLFIGAMGKSAQFPLHVWLPDSMEGPTPISALIHAATMVTAGIFMVTRMSPLFELSDAALSFITVIGAITALFMGFLGIVQNDIKRVVAYSTLSQLGYMTVALGVSAYPVAVFHLMTHAFFKALLFLGAGSVIIGMHHDQDMRNMGGLRKYMPITWITSLVGSLALIGTPFFSGFYSKDSIIDAVKLSHLPGSGFAYFAVVASVFVTALYSFRMYFLVFHGEERFRHPKAFGNNHGAESAAHHGHDDDHGHGHAHEPHETPWVVWVPLVLLAIPSVIIGAIAIGPMLYGDFFQHGVAFDKVIFIGQNHPALAEMAEEFHGWTAMGLHSVSGLPVWLALAGVVVAWFLYLKRPDLPAAIRRAFGPIYTLLDNKYYMDKINEVVFAKGSIAIGRGLWKEGDVVVIDGLVNGSARFIGWFAGVIRFLQSGYIYHYAFAMIIGMLGLLTLFVTLGGK</sequence>
<evidence type="ECO:0000256" key="5">
    <source>
        <dbReference type="RuleBase" id="RU000320"/>
    </source>
</evidence>
<comment type="subcellular location">
    <subcellularLocation>
        <location evidence="1">Endomembrane system</location>
        <topology evidence="1">Multi-pass membrane protein</topology>
    </subcellularLocation>
    <subcellularLocation>
        <location evidence="5">Membrane</location>
        <topology evidence="5">Multi-pass membrane protein</topology>
    </subcellularLocation>
</comment>
<dbReference type="Pfam" id="PF00361">
    <property type="entry name" value="Proton_antipo_M"/>
    <property type="match status" value="1"/>
</dbReference>
<evidence type="ECO:0000256" key="1">
    <source>
        <dbReference type="ARBA" id="ARBA00004127"/>
    </source>
</evidence>
<dbReference type="NCBIfam" id="NF005141">
    <property type="entry name" value="PRK06590.1"/>
    <property type="match status" value="1"/>
</dbReference>
<feature type="region of interest" description="Disordered" evidence="6">
    <location>
        <begin position="465"/>
        <end position="484"/>
    </location>
</feature>
<feature type="domain" description="NADH-Ubiquinone oxidoreductase (complex I) chain 5 N-terminal" evidence="8">
    <location>
        <begin position="71"/>
        <end position="121"/>
    </location>
</feature>
<gene>
    <name evidence="9" type="ORF">C7S16_2282</name>
</gene>
<dbReference type="InterPro" id="IPR001750">
    <property type="entry name" value="ND/Mrp_TM"/>
</dbReference>
<dbReference type="InterPro" id="IPR001516">
    <property type="entry name" value="Proton_antipo_N"/>
</dbReference>
<dbReference type="EMBL" id="QXCT01000002">
    <property type="protein sequence ID" value="MDW9257419.1"/>
    <property type="molecule type" value="Genomic_DNA"/>
</dbReference>
<dbReference type="Gene3D" id="1.20.5.2700">
    <property type="match status" value="1"/>
</dbReference>
<evidence type="ECO:0000256" key="6">
    <source>
        <dbReference type="SAM" id="MobiDB-lite"/>
    </source>
</evidence>
<dbReference type="Proteomes" id="UP001272137">
    <property type="component" value="Unassembled WGS sequence"/>
</dbReference>
<dbReference type="GO" id="GO:0003954">
    <property type="term" value="F:NADH dehydrogenase activity"/>
    <property type="evidence" value="ECO:0007669"/>
    <property type="project" value="TreeGrafter"/>
</dbReference>
<dbReference type="EC" id="1.6.-.-" evidence="9"/>
<dbReference type="PRINTS" id="PR01435">
    <property type="entry name" value="NPOXDRDTASE5"/>
</dbReference>
<dbReference type="InterPro" id="IPR003945">
    <property type="entry name" value="NU5C-like"/>
</dbReference>
<feature type="domain" description="NADH:quinone oxidoreductase/Mrp antiporter transmembrane" evidence="7">
    <location>
        <begin position="137"/>
        <end position="419"/>
    </location>
</feature>
<evidence type="ECO:0000256" key="2">
    <source>
        <dbReference type="ARBA" id="ARBA00022692"/>
    </source>
</evidence>
<dbReference type="GO" id="GO:0016020">
    <property type="term" value="C:membrane"/>
    <property type="evidence" value="ECO:0007669"/>
    <property type="project" value="UniProtKB-SubCell"/>
</dbReference>
<dbReference type="NCBIfam" id="TIGR01974">
    <property type="entry name" value="NDH_I_L"/>
    <property type="match status" value="1"/>
</dbReference>
<dbReference type="PANTHER" id="PTHR42829:SF2">
    <property type="entry name" value="NADH-UBIQUINONE OXIDOREDUCTASE CHAIN 5"/>
    <property type="match status" value="1"/>
</dbReference>
<dbReference type="GO" id="GO:0012505">
    <property type="term" value="C:endomembrane system"/>
    <property type="evidence" value="ECO:0007669"/>
    <property type="project" value="UniProtKB-SubCell"/>
</dbReference>
<dbReference type="PRINTS" id="PR01434">
    <property type="entry name" value="NADHDHGNASE5"/>
</dbReference>
<protein>
    <submittedName>
        <fullName evidence="9">Proton-translocating NADH-quinone oxidoreductase, chain L family protein</fullName>
        <ecNumber evidence="9">1.6.-.-</ecNumber>
    </submittedName>
</protein>
<accession>A0AAW9D609</accession>
<dbReference type="GO" id="GO:0042773">
    <property type="term" value="P:ATP synthesis coupled electron transport"/>
    <property type="evidence" value="ECO:0007669"/>
    <property type="project" value="InterPro"/>
</dbReference>
<name>A0AAW9D609_BURTH</name>
<evidence type="ECO:0000313" key="10">
    <source>
        <dbReference type="Proteomes" id="UP001272137"/>
    </source>
</evidence>
<dbReference type="PANTHER" id="PTHR42829">
    <property type="entry name" value="NADH-UBIQUINONE OXIDOREDUCTASE CHAIN 5"/>
    <property type="match status" value="1"/>
</dbReference>
<reference evidence="9" key="1">
    <citation type="submission" date="2018-08" db="EMBL/GenBank/DDBJ databases">
        <title>Identification of Burkholderia cepacia strains that express a Burkholderia pseudomallei-like capsular polysaccharide.</title>
        <authorList>
            <person name="Burtnick M.N."/>
            <person name="Vongsouvath M."/>
            <person name="Newton P."/>
            <person name="Wuthiekanun V."/>
            <person name="Limmathurotsakul D."/>
            <person name="Brett P.J."/>
            <person name="Chantratita N."/>
            <person name="Dance D.A."/>
        </authorList>
    </citation>
    <scope>NUCLEOTIDE SEQUENCE</scope>
    <source>
        <strain evidence="9">SBXCC001</strain>
    </source>
</reference>
<proteinExistence type="predicted"/>
<dbReference type="AlphaFoldDB" id="A0AAW9D609"/>
<dbReference type="GO" id="GO:0008137">
    <property type="term" value="F:NADH dehydrogenase (ubiquinone) activity"/>
    <property type="evidence" value="ECO:0007669"/>
    <property type="project" value="InterPro"/>
</dbReference>
<organism evidence="9 10">
    <name type="scientific">Burkholderia thailandensis</name>
    <dbReference type="NCBI Taxonomy" id="57975"/>
    <lineage>
        <taxon>Bacteria</taxon>
        <taxon>Pseudomonadati</taxon>
        <taxon>Pseudomonadota</taxon>
        <taxon>Betaproteobacteria</taxon>
        <taxon>Burkholderiales</taxon>
        <taxon>Burkholderiaceae</taxon>
        <taxon>Burkholderia</taxon>
        <taxon>pseudomallei group</taxon>
    </lineage>
</organism>
<dbReference type="GO" id="GO:0015990">
    <property type="term" value="P:electron transport coupled proton transport"/>
    <property type="evidence" value="ECO:0007669"/>
    <property type="project" value="TreeGrafter"/>
</dbReference>
<dbReference type="Pfam" id="PF00662">
    <property type="entry name" value="Proton_antipo_N"/>
    <property type="match status" value="1"/>
</dbReference>
<dbReference type="KEGG" id="btha:DR62_2325"/>
<evidence type="ECO:0000313" key="9">
    <source>
        <dbReference type="EMBL" id="MDW9257419.1"/>
    </source>
</evidence>
<feature type="compositionally biased region" description="Basic and acidic residues" evidence="6">
    <location>
        <begin position="469"/>
        <end position="484"/>
    </location>
</feature>
<evidence type="ECO:0000259" key="8">
    <source>
        <dbReference type="Pfam" id="PF00662"/>
    </source>
</evidence>
<keyword evidence="2 5" id="KW-0812">Transmembrane</keyword>
<dbReference type="InterPro" id="IPR018393">
    <property type="entry name" value="NADHpl_OxRdtase_5_subgr"/>
</dbReference>
<evidence type="ECO:0000259" key="7">
    <source>
        <dbReference type="Pfam" id="PF00361"/>
    </source>
</evidence>
<keyword evidence="9" id="KW-0560">Oxidoreductase</keyword>
<dbReference type="RefSeq" id="WP_009892157.1">
    <property type="nucleotide sequence ID" value="NZ_CM125682.1"/>
</dbReference>
<keyword evidence="4" id="KW-0472">Membrane</keyword>
<comment type="caution">
    <text evidence="9">The sequence shown here is derived from an EMBL/GenBank/DDBJ whole genome shotgun (WGS) entry which is preliminary data.</text>
</comment>
<keyword evidence="3" id="KW-1133">Transmembrane helix</keyword>
<evidence type="ECO:0000256" key="3">
    <source>
        <dbReference type="ARBA" id="ARBA00022989"/>
    </source>
</evidence>